<dbReference type="InterPro" id="IPR001910">
    <property type="entry name" value="Inosine/uridine_hydrolase_dom"/>
</dbReference>
<comment type="caution">
    <text evidence="4">The sequence shown here is derived from an EMBL/GenBank/DDBJ whole genome shotgun (WGS) entry which is preliminary data.</text>
</comment>
<accession>A0A263BUD4</accession>
<keyword evidence="1" id="KW-0378">Hydrolase</keyword>
<proteinExistence type="predicted"/>
<dbReference type="Pfam" id="PF01156">
    <property type="entry name" value="IU_nuc_hydro"/>
    <property type="match status" value="1"/>
</dbReference>
<dbReference type="Proteomes" id="UP000217083">
    <property type="component" value="Unassembled WGS sequence"/>
</dbReference>
<dbReference type="EMBL" id="NPIA01000003">
    <property type="protein sequence ID" value="OZM57178.1"/>
    <property type="molecule type" value="Genomic_DNA"/>
</dbReference>
<dbReference type="GO" id="GO:0006152">
    <property type="term" value="P:purine nucleoside catabolic process"/>
    <property type="evidence" value="ECO:0007669"/>
    <property type="project" value="TreeGrafter"/>
</dbReference>
<dbReference type="PANTHER" id="PTHR12304:SF4">
    <property type="entry name" value="URIDINE NUCLEOSIDASE"/>
    <property type="match status" value="1"/>
</dbReference>
<feature type="domain" description="Inosine/uridine-preferring nucleoside hydrolase" evidence="3">
    <location>
        <begin position="16"/>
        <end position="309"/>
    </location>
</feature>
<protein>
    <recommendedName>
        <fullName evidence="3">Inosine/uridine-preferring nucleoside hydrolase domain-containing protein</fullName>
    </recommendedName>
</protein>
<sequence length="329" mass="37674">MIYEKRRRVNGMKKNVLLFADFGVDDILAYMYGVFHQEINIIGVVASYGNVTREYSLRNIELLKKLTKTEHIQVIKGAERPLTGNEVKVYPEVHGQEGLGPFSFPLLSIGNEYNFDKIYELVRNNKELTIVNVGRLTSLATAFIYEPNLMKSVKEIFVMGGAFQVQGNITPVAEANIYSDFIAANIVNKIAPSIKYFPLDVTTMAVISEKQMDVLTKYFPAKTRQLLIEIHKYYTNFYEKKHFVKCSPQHDLLTIWALINEQYVTYEEKCVKIVVNSIAKGQTIGYDERSSSCSFIHKVATFIDYERFIQDVTSTFHHGSVTVIDSEWL</sequence>
<dbReference type="InterPro" id="IPR036452">
    <property type="entry name" value="Ribo_hydro-like"/>
</dbReference>
<dbReference type="Gene3D" id="3.90.245.10">
    <property type="entry name" value="Ribonucleoside hydrolase-like"/>
    <property type="match status" value="1"/>
</dbReference>
<dbReference type="InterPro" id="IPR023186">
    <property type="entry name" value="IUNH"/>
</dbReference>
<dbReference type="AlphaFoldDB" id="A0A263BUD4"/>
<dbReference type="PANTHER" id="PTHR12304">
    <property type="entry name" value="INOSINE-URIDINE PREFERRING NUCLEOSIDE HYDROLASE"/>
    <property type="match status" value="1"/>
</dbReference>
<evidence type="ECO:0000256" key="2">
    <source>
        <dbReference type="ARBA" id="ARBA00023295"/>
    </source>
</evidence>
<reference evidence="5" key="1">
    <citation type="submission" date="2017-08" db="EMBL/GenBank/DDBJ databases">
        <authorList>
            <person name="Huang Z."/>
        </authorList>
    </citation>
    <scope>NUCLEOTIDE SEQUENCE [LARGE SCALE GENOMIC DNA]</scope>
    <source>
        <strain evidence="5">SA5d-4</strain>
    </source>
</reference>
<evidence type="ECO:0000256" key="1">
    <source>
        <dbReference type="ARBA" id="ARBA00022801"/>
    </source>
</evidence>
<evidence type="ECO:0000259" key="3">
    <source>
        <dbReference type="Pfam" id="PF01156"/>
    </source>
</evidence>
<organism evidence="4 5">
    <name type="scientific">Lottiidibacillus patelloidae</name>
    <dbReference type="NCBI Taxonomy" id="2670334"/>
    <lineage>
        <taxon>Bacteria</taxon>
        <taxon>Bacillati</taxon>
        <taxon>Bacillota</taxon>
        <taxon>Bacilli</taxon>
        <taxon>Bacillales</taxon>
        <taxon>Bacillaceae</taxon>
        <taxon>Lottiidibacillus</taxon>
    </lineage>
</organism>
<dbReference type="CDD" id="cd00455">
    <property type="entry name" value="nuc_hydro"/>
    <property type="match status" value="1"/>
</dbReference>
<name>A0A263BUD4_9BACI</name>
<evidence type="ECO:0000313" key="4">
    <source>
        <dbReference type="EMBL" id="OZM57178.1"/>
    </source>
</evidence>
<gene>
    <name evidence="4" type="ORF">CIB95_06845</name>
</gene>
<dbReference type="GO" id="GO:0008477">
    <property type="term" value="F:purine nucleosidase activity"/>
    <property type="evidence" value="ECO:0007669"/>
    <property type="project" value="TreeGrafter"/>
</dbReference>
<reference evidence="4 5" key="2">
    <citation type="submission" date="2017-09" db="EMBL/GenBank/DDBJ databases">
        <title>Bacillus patelloidae sp. nov., isolated from the intestinal tract of a marine limpet.</title>
        <authorList>
            <person name="Liu R."/>
            <person name="Dong C."/>
            <person name="Shao Z."/>
        </authorList>
    </citation>
    <scope>NUCLEOTIDE SEQUENCE [LARGE SCALE GENOMIC DNA]</scope>
    <source>
        <strain evidence="4 5">SA5d-4</strain>
    </source>
</reference>
<keyword evidence="2" id="KW-0326">Glycosidase</keyword>
<keyword evidence="5" id="KW-1185">Reference proteome</keyword>
<evidence type="ECO:0000313" key="5">
    <source>
        <dbReference type="Proteomes" id="UP000217083"/>
    </source>
</evidence>
<dbReference type="SUPFAM" id="SSF53590">
    <property type="entry name" value="Nucleoside hydrolase"/>
    <property type="match status" value="1"/>
</dbReference>
<dbReference type="GO" id="GO:0005829">
    <property type="term" value="C:cytosol"/>
    <property type="evidence" value="ECO:0007669"/>
    <property type="project" value="TreeGrafter"/>
</dbReference>